<dbReference type="Proteomes" id="UP000267027">
    <property type="component" value="Unassembled WGS sequence"/>
</dbReference>
<keyword evidence="2" id="KW-0808">Transferase</keyword>
<dbReference type="PROSITE" id="PS50404">
    <property type="entry name" value="GST_NTER"/>
    <property type="match status" value="1"/>
</dbReference>
<proteinExistence type="inferred from homology"/>
<evidence type="ECO:0000259" key="6">
    <source>
        <dbReference type="PROSITE" id="PS50404"/>
    </source>
</evidence>
<sequence>MVHYKLTYLNGRGLAECARQLFALADQQYEDVRISREQLTSIKESLPFGQVPVLEVDGEQLAESQAINRYLARTFGFAGKTAIEEAIINSLADQYAEYRAHLLPYFLALLGFVPGDLDELKKETVPARNKFLGFLTKFLKKNSDSGRLVTRSLLGSFLKEPKSEAFSARKR</sequence>
<dbReference type="PANTHER" id="PTHR11571:SF224">
    <property type="entry name" value="HEMATOPOIETIC PROSTAGLANDIN D SYNTHASE"/>
    <property type="match status" value="1"/>
</dbReference>
<dbReference type="GO" id="GO:0004602">
    <property type="term" value="F:glutathione peroxidase activity"/>
    <property type="evidence" value="ECO:0007669"/>
    <property type="project" value="UniProtKB-ARBA"/>
</dbReference>
<dbReference type="EC" id="2.5.1.18" evidence="1"/>
<dbReference type="InterPro" id="IPR050213">
    <property type="entry name" value="GST_superfamily"/>
</dbReference>
<evidence type="ECO:0000256" key="3">
    <source>
        <dbReference type="ARBA" id="ARBA00038317"/>
    </source>
</evidence>
<keyword evidence="8" id="KW-1185">Reference proteome</keyword>
<dbReference type="OMA" id="HITWADI"/>
<dbReference type="EMBL" id="UYYA01001057">
    <property type="protein sequence ID" value="VDM55041.1"/>
    <property type="molecule type" value="Genomic_DNA"/>
</dbReference>
<evidence type="ECO:0000256" key="2">
    <source>
        <dbReference type="ARBA" id="ARBA00022679"/>
    </source>
</evidence>
<dbReference type="InterPro" id="IPR036282">
    <property type="entry name" value="Glutathione-S-Trfase_C_sf"/>
</dbReference>
<organism evidence="9">
    <name type="scientific">Angiostrongylus costaricensis</name>
    <name type="common">Nematode worm</name>
    <dbReference type="NCBI Taxonomy" id="334426"/>
    <lineage>
        <taxon>Eukaryota</taxon>
        <taxon>Metazoa</taxon>
        <taxon>Ecdysozoa</taxon>
        <taxon>Nematoda</taxon>
        <taxon>Chromadorea</taxon>
        <taxon>Rhabditida</taxon>
        <taxon>Rhabditina</taxon>
        <taxon>Rhabditomorpha</taxon>
        <taxon>Strongyloidea</taxon>
        <taxon>Metastrongylidae</taxon>
        <taxon>Angiostrongylus</taxon>
    </lineage>
</organism>
<dbReference type="OrthoDB" id="414243at2759"/>
<reference evidence="7 8" key="2">
    <citation type="submission" date="2018-11" db="EMBL/GenBank/DDBJ databases">
        <authorList>
            <consortium name="Pathogen Informatics"/>
        </authorList>
    </citation>
    <scope>NUCLEOTIDE SEQUENCE [LARGE SCALE GENOMIC DNA]</scope>
    <source>
        <strain evidence="7 8">Costa Rica</strain>
    </source>
</reference>
<evidence type="ECO:0000313" key="7">
    <source>
        <dbReference type="EMBL" id="VDM55041.1"/>
    </source>
</evidence>
<reference evidence="9" key="1">
    <citation type="submission" date="2016-04" db="UniProtKB">
        <authorList>
            <consortium name="WormBaseParasite"/>
        </authorList>
    </citation>
    <scope>IDENTIFICATION</scope>
</reference>
<dbReference type="SUPFAM" id="SSF52833">
    <property type="entry name" value="Thioredoxin-like"/>
    <property type="match status" value="1"/>
</dbReference>
<name>A0A158PFI4_ANGCS</name>
<dbReference type="Gene3D" id="3.40.30.10">
    <property type="entry name" value="Glutaredoxin"/>
    <property type="match status" value="1"/>
</dbReference>
<comment type="similarity">
    <text evidence="3">Belongs to the GST superfamily. Sigma family.</text>
</comment>
<dbReference type="Gene3D" id="1.20.1050.10">
    <property type="match status" value="1"/>
</dbReference>
<dbReference type="InterPro" id="IPR036249">
    <property type="entry name" value="Thioredoxin-like_sf"/>
</dbReference>
<comment type="catalytic activity">
    <reaction evidence="4">
        <text>RX + glutathione = an S-substituted glutathione + a halide anion + H(+)</text>
        <dbReference type="Rhea" id="RHEA:16437"/>
        <dbReference type="ChEBI" id="CHEBI:15378"/>
        <dbReference type="ChEBI" id="CHEBI:16042"/>
        <dbReference type="ChEBI" id="CHEBI:17792"/>
        <dbReference type="ChEBI" id="CHEBI:57925"/>
        <dbReference type="ChEBI" id="CHEBI:90779"/>
        <dbReference type="EC" id="2.5.1.18"/>
    </reaction>
</comment>
<accession>A0A158PFI4</accession>
<gene>
    <name evidence="7" type="ORF">ACOC_LOCUS3456</name>
</gene>
<dbReference type="STRING" id="334426.A0A158PFI4"/>
<dbReference type="CDD" id="cd03039">
    <property type="entry name" value="GST_N_Sigma_like"/>
    <property type="match status" value="1"/>
</dbReference>
<dbReference type="Pfam" id="PF02798">
    <property type="entry name" value="GST_N"/>
    <property type="match status" value="1"/>
</dbReference>
<evidence type="ECO:0000313" key="9">
    <source>
        <dbReference type="WBParaSite" id="ACOC_0000345501-mRNA-1"/>
    </source>
</evidence>
<dbReference type="SFLD" id="SFLDS00019">
    <property type="entry name" value="Glutathione_Transferase_(cytos"/>
    <property type="match status" value="1"/>
</dbReference>
<dbReference type="PANTHER" id="PTHR11571">
    <property type="entry name" value="GLUTATHIONE S-TRANSFERASE"/>
    <property type="match status" value="1"/>
</dbReference>
<dbReference type="GO" id="GO:0004364">
    <property type="term" value="F:glutathione transferase activity"/>
    <property type="evidence" value="ECO:0007669"/>
    <property type="project" value="UniProtKB-EC"/>
</dbReference>
<evidence type="ECO:0000256" key="5">
    <source>
        <dbReference type="ARBA" id="ARBA00078118"/>
    </source>
</evidence>
<dbReference type="FunFam" id="3.40.30.10:FF:000035">
    <property type="entry name" value="hematopoietic prostaglandin D synthase"/>
    <property type="match status" value="1"/>
</dbReference>
<dbReference type="GO" id="GO:0006749">
    <property type="term" value="P:glutathione metabolic process"/>
    <property type="evidence" value="ECO:0007669"/>
    <property type="project" value="TreeGrafter"/>
</dbReference>
<evidence type="ECO:0000313" key="8">
    <source>
        <dbReference type="Proteomes" id="UP000267027"/>
    </source>
</evidence>
<evidence type="ECO:0000256" key="4">
    <source>
        <dbReference type="ARBA" id="ARBA00047960"/>
    </source>
</evidence>
<dbReference type="AlphaFoldDB" id="A0A158PFI4"/>
<dbReference type="InterPro" id="IPR040079">
    <property type="entry name" value="Glutathione_S-Trfase"/>
</dbReference>
<dbReference type="InterPro" id="IPR004045">
    <property type="entry name" value="Glutathione_S-Trfase_N"/>
</dbReference>
<feature type="domain" description="GST N-terminal" evidence="6">
    <location>
        <begin position="2"/>
        <end position="79"/>
    </location>
</feature>
<dbReference type="SUPFAM" id="SSF47616">
    <property type="entry name" value="GST C-terminal domain-like"/>
    <property type="match status" value="1"/>
</dbReference>
<protein>
    <recommendedName>
        <fullName evidence="1">glutathione transferase</fullName>
        <ecNumber evidence="1">2.5.1.18</ecNumber>
    </recommendedName>
    <alternativeName>
        <fullName evidence="5">GST class-sigma</fullName>
    </alternativeName>
</protein>
<dbReference type="WBParaSite" id="ACOC_0000345501-mRNA-1">
    <property type="protein sequence ID" value="ACOC_0000345501-mRNA-1"/>
    <property type="gene ID" value="ACOC_0000345501"/>
</dbReference>
<evidence type="ECO:0000256" key="1">
    <source>
        <dbReference type="ARBA" id="ARBA00012452"/>
    </source>
</evidence>